<comment type="caution">
    <text evidence="1">The sequence shown here is derived from an EMBL/GenBank/DDBJ whole genome shotgun (WGS) entry which is preliminary data.</text>
</comment>
<organism evidence="1 2">
    <name type="scientific">Zizania palustris</name>
    <name type="common">Northern wild rice</name>
    <dbReference type="NCBI Taxonomy" id="103762"/>
    <lineage>
        <taxon>Eukaryota</taxon>
        <taxon>Viridiplantae</taxon>
        <taxon>Streptophyta</taxon>
        <taxon>Embryophyta</taxon>
        <taxon>Tracheophyta</taxon>
        <taxon>Spermatophyta</taxon>
        <taxon>Magnoliopsida</taxon>
        <taxon>Liliopsida</taxon>
        <taxon>Poales</taxon>
        <taxon>Poaceae</taxon>
        <taxon>BOP clade</taxon>
        <taxon>Oryzoideae</taxon>
        <taxon>Oryzeae</taxon>
        <taxon>Zizaniinae</taxon>
        <taxon>Zizania</taxon>
    </lineage>
</organism>
<keyword evidence="2" id="KW-1185">Reference proteome</keyword>
<evidence type="ECO:0000313" key="2">
    <source>
        <dbReference type="Proteomes" id="UP000729402"/>
    </source>
</evidence>
<dbReference type="AlphaFoldDB" id="A0A8J5WLV7"/>
<proteinExistence type="predicted"/>
<evidence type="ECO:0000313" key="1">
    <source>
        <dbReference type="EMBL" id="KAG8091282.1"/>
    </source>
</evidence>
<protein>
    <submittedName>
        <fullName evidence="1">Uncharacterized protein</fullName>
    </submittedName>
</protein>
<dbReference type="EMBL" id="JAAALK010000081">
    <property type="protein sequence ID" value="KAG8091282.1"/>
    <property type="molecule type" value="Genomic_DNA"/>
</dbReference>
<reference evidence="1" key="1">
    <citation type="journal article" date="2021" name="bioRxiv">
        <title>Whole Genome Assembly and Annotation of Northern Wild Rice, Zizania palustris L., Supports a Whole Genome Duplication in the Zizania Genus.</title>
        <authorList>
            <person name="Haas M."/>
            <person name="Kono T."/>
            <person name="Macchietto M."/>
            <person name="Millas R."/>
            <person name="McGilp L."/>
            <person name="Shao M."/>
            <person name="Duquette J."/>
            <person name="Hirsch C.N."/>
            <person name="Kimball J."/>
        </authorList>
    </citation>
    <scope>NUCLEOTIDE SEQUENCE</scope>
    <source>
        <tissue evidence="1">Fresh leaf tissue</tissue>
    </source>
</reference>
<reference evidence="1" key="2">
    <citation type="submission" date="2021-02" db="EMBL/GenBank/DDBJ databases">
        <authorList>
            <person name="Kimball J.A."/>
            <person name="Haas M.W."/>
            <person name="Macchietto M."/>
            <person name="Kono T."/>
            <person name="Duquette J."/>
            <person name="Shao M."/>
        </authorList>
    </citation>
    <scope>NUCLEOTIDE SEQUENCE</scope>
    <source>
        <tissue evidence="1">Fresh leaf tissue</tissue>
    </source>
</reference>
<dbReference type="Proteomes" id="UP000729402">
    <property type="component" value="Unassembled WGS sequence"/>
</dbReference>
<gene>
    <name evidence="1" type="ORF">GUJ93_ZPchr0011g27512</name>
</gene>
<name>A0A8J5WLV7_ZIZPA</name>
<sequence>MFVRAEGKSRGTDSVERGEGCLNGGEVSGLLRGAHGTWSSWTERCAWERELPSAPADDLVQAVAPRADGQSRQLRRVEAALQAVAEWVRGWLEKLGFRVCCVRVMGRGSENAYWAKAGIGQRGADALRAVRMDDHCPL</sequence>
<accession>A0A8J5WLV7</accession>